<keyword evidence="2" id="KW-1185">Reference proteome</keyword>
<protein>
    <submittedName>
        <fullName evidence="1">DUF6435 family protein</fullName>
    </submittedName>
</protein>
<dbReference type="NCBIfam" id="NF033487">
    <property type="entry name" value="Lacal_2735_fam"/>
    <property type="match status" value="1"/>
</dbReference>
<dbReference type="InterPro" id="IPR045493">
    <property type="entry name" value="DUF6435"/>
</dbReference>
<dbReference type="RefSeq" id="WP_315947922.1">
    <property type="nucleotide sequence ID" value="NZ_JAWCUA010000010.1"/>
</dbReference>
<comment type="caution">
    <text evidence="1">The sequence shown here is derived from an EMBL/GenBank/DDBJ whole genome shotgun (WGS) entry which is preliminary data.</text>
</comment>
<proteinExistence type="predicted"/>
<gene>
    <name evidence="1" type="ORF">RT723_15155</name>
</gene>
<reference evidence="1 2" key="1">
    <citation type="submission" date="2023-10" db="EMBL/GenBank/DDBJ databases">
        <title>Psychrosphaera aquimaarina strain SW33 isolated from seawater.</title>
        <authorList>
            <person name="Bayburt H."/>
            <person name="Kim J.M."/>
            <person name="Choi B.J."/>
            <person name="Jeon C.O."/>
        </authorList>
    </citation>
    <scope>NUCLEOTIDE SEQUENCE [LARGE SCALE GENOMIC DNA]</scope>
    <source>
        <strain evidence="1 2">KCTC 52743</strain>
    </source>
</reference>
<name>A0ABU3R3T0_9GAMM</name>
<sequence>MFSFFKKDPTKKLNKLYDRKLEEAMLAQRNGNIRAYAMITAEAEKIREQILEIDPSNKI</sequence>
<accession>A0ABU3R3T0</accession>
<dbReference type="Proteomes" id="UP001257914">
    <property type="component" value="Unassembled WGS sequence"/>
</dbReference>
<evidence type="ECO:0000313" key="1">
    <source>
        <dbReference type="EMBL" id="MDU0114303.1"/>
    </source>
</evidence>
<dbReference type="EMBL" id="JAWCUA010000010">
    <property type="protein sequence ID" value="MDU0114303.1"/>
    <property type="molecule type" value="Genomic_DNA"/>
</dbReference>
<dbReference type="Pfam" id="PF20027">
    <property type="entry name" value="DUF6435"/>
    <property type="match status" value="1"/>
</dbReference>
<organism evidence="1 2">
    <name type="scientific">Psychrosphaera aquimarina</name>
    <dbReference type="NCBI Taxonomy" id="2044854"/>
    <lineage>
        <taxon>Bacteria</taxon>
        <taxon>Pseudomonadati</taxon>
        <taxon>Pseudomonadota</taxon>
        <taxon>Gammaproteobacteria</taxon>
        <taxon>Alteromonadales</taxon>
        <taxon>Pseudoalteromonadaceae</taxon>
        <taxon>Psychrosphaera</taxon>
    </lineage>
</organism>
<evidence type="ECO:0000313" key="2">
    <source>
        <dbReference type="Proteomes" id="UP001257914"/>
    </source>
</evidence>